<keyword evidence="2" id="KW-1185">Reference proteome</keyword>
<dbReference type="InterPro" id="IPR029055">
    <property type="entry name" value="Ntn_hydrolases_N"/>
</dbReference>
<dbReference type="OrthoDB" id="465378at2"/>
<evidence type="ECO:0000313" key="2">
    <source>
        <dbReference type="Proteomes" id="UP000003959"/>
    </source>
</evidence>
<accession>F4XT79</accession>
<name>F4XT79_9CYAN</name>
<evidence type="ECO:0000313" key="1">
    <source>
        <dbReference type="EMBL" id="EGJ32254.1"/>
    </source>
</evidence>
<gene>
    <name evidence="1" type="ORF">LYNGBM3L_27860</name>
</gene>
<dbReference type="RefSeq" id="WP_008185288.1">
    <property type="nucleotide sequence ID" value="NZ_GL890927.1"/>
</dbReference>
<protein>
    <submittedName>
        <fullName evidence="1">Uncharacterized protein</fullName>
    </submittedName>
</protein>
<organism evidence="1 2">
    <name type="scientific">Moorena producens 3L</name>
    <dbReference type="NCBI Taxonomy" id="489825"/>
    <lineage>
        <taxon>Bacteria</taxon>
        <taxon>Bacillati</taxon>
        <taxon>Cyanobacteriota</taxon>
        <taxon>Cyanophyceae</taxon>
        <taxon>Coleofasciculales</taxon>
        <taxon>Coleofasciculaceae</taxon>
        <taxon>Moorena</taxon>
    </lineage>
</organism>
<sequence length="172" mass="19241">MSVVAARKYPDQLVFASDSIRLSGYLKQTHRVTGDEWGKLFEINNMIIGGVGYTMELSFMQIFARNHSPAAPTVEAVLDFIVEFYSWAKDKDDTFGRRNEYLLAVEQDIFCISDGYLVDKINEFGAIGAGQDYALTAMYLDKTPEEAVAIANELCVYCSPPINVITKQISDI</sequence>
<proteinExistence type="predicted"/>
<reference evidence="2" key="1">
    <citation type="journal article" date="2011" name="Proc. Natl. Acad. Sci. U.S.A.">
        <title>Genomic insights into the physiology and ecology of the marine filamentous cyanobacterium Lyngbya majuscula.</title>
        <authorList>
            <person name="Jones A.C."/>
            <person name="Monroe E.A."/>
            <person name="Podell S."/>
            <person name="Hess W.R."/>
            <person name="Klages S."/>
            <person name="Esquenazi E."/>
            <person name="Niessen S."/>
            <person name="Hoover H."/>
            <person name="Rothmann M."/>
            <person name="Lasken R.S."/>
            <person name="Yates J.R.III."/>
            <person name="Reinhardt R."/>
            <person name="Kube M."/>
            <person name="Burkart M.D."/>
            <person name="Allen E.E."/>
            <person name="Dorrestein P.C."/>
            <person name="Gerwick W.H."/>
            <person name="Gerwick L."/>
        </authorList>
    </citation>
    <scope>NUCLEOTIDE SEQUENCE [LARGE SCALE GENOMIC DNA]</scope>
    <source>
        <strain evidence="2">3L</strain>
    </source>
</reference>
<dbReference type="EMBL" id="GL890927">
    <property type="protein sequence ID" value="EGJ32254.1"/>
    <property type="molecule type" value="Genomic_DNA"/>
</dbReference>
<dbReference type="HOGENOM" id="CLU_1592560_0_0_3"/>
<dbReference type="Proteomes" id="UP000003959">
    <property type="component" value="Unassembled WGS sequence"/>
</dbReference>
<dbReference type="AlphaFoldDB" id="F4XT79"/>
<dbReference type="eggNOG" id="ENOG502ZCCN">
    <property type="taxonomic scope" value="Bacteria"/>
</dbReference>
<dbReference type="Gene3D" id="3.60.20.10">
    <property type="entry name" value="Glutamine Phosphoribosylpyrophosphate, subunit 1, domain 1"/>
    <property type="match status" value="1"/>
</dbReference>